<sequence>MTFATLRTLHAIIGTAIDDIERVYRPDPSVVPSSPPCSPTVPVSPKPERPPRSPRRVTHLPSPPSPAPSSPSRSPSPAPDSDCSHTIDIGSLPSPISVKFGVPPKSKAKQRSRAKTLPTSVRPLVIKHTETKAQGPPVVLDWPDLDEPFVSQKRRPAAAQDVPATDDADSSPPLPTKTKGEMEEELMNRPEVINAVNRIVAACAQLCASTQRPFTTLCDASMSYHLPSCLRFLEASHTVEILRDAGPRGLHVKKLAHQISQRYASGIHKQVDPGTLSHILRLLATHHITREVRPDVFANNRLSSFMDSGKDVSDLIIGQGAERKYEDTDGIAAFVGLCADELFKASAYLTDCYLLPGETPYTQTPLSPALTSPGQASSPVLDRRTPRQQDSMVRAHIQRPSDASSISDTGGDVRIRSWDDDDTLDGPATPKTPRTSPNQQASSPSVASQASLTPPTFAPNRKYARKPSLSLTTQNLAALLPPHQQQHLSSPFSLRRQPSKLTGPELNASLTSLSSNQSSLPYTSAPSHISSTQSLISLPSSSQNTGSHTLLPPVSIPTHKPSLASLHSPKHKSSLASLASPTHKSSMSSLSSATSVNHVVISSPLALSGQQLSPVREKMTPSRKKSQGFLRRIGSKSILGPAFTYGKEDPPAVPERVGAGLLQDGGYMRDNHGMRDGLAASPRPSLLSLRSPGSLLSLRRLSTNTDSPLSPLDIPAEIVEDPCPSTSTSPPPPVPPKPMHISATHPMFAPFNLAFQTTQPYFEWLEQEGNLMRLKRFGKAMTGTSGWEVPGAILDALSWEDLPQYSVVVDVGGGIGSTSILLAKAFKHLRFVVQDRDPVVEMGISAWKTRCPELLSSGQAAFQAHDFLTPQPAFPMELDLGREDVSIHARIDSGGVVGPPAVYLLRVITHDWPDEFVTRILLHLRNAAGPHTKLLIADHLLPLACVDEDDDGHDDVPDNDAEKLGTKATKEALPGTIRTLAPEGSPLLPNLGKANANAYWMDLTMKVTFNSQERTLREIAALTLTAGWKVVHVSRAEGSLFGHIVAVPVDIPPESLALLKKPEDGQSPVAEGNSHSIDLYAQFKLPDPRPSLPPAPSARSRSGTITSSPVVYSPPMGDTFFSNIHLPSDEVIHTQTRLFRFGGVRRSRSPPGGRRFGLGLGSIVASASEGWTMGGRKGAKSPTSGGSSSGTGHTTGRRKRSNTVGASASAGREREDEDIPPVPSSPLVSSSNGKSPSESSKKGWKSLRKMLSRPHLASSSSPESRGVGGSPGSGGSTSSGHGRSR</sequence>
<dbReference type="PANTHER" id="PTHR43712:SF2">
    <property type="entry name" value="O-METHYLTRANSFERASE CICE"/>
    <property type="match status" value="1"/>
</dbReference>
<evidence type="ECO:0000313" key="2">
    <source>
        <dbReference type="EMBL" id="TCD65381.1"/>
    </source>
</evidence>
<dbReference type="InterPro" id="IPR029063">
    <property type="entry name" value="SAM-dependent_MTases_sf"/>
</dbReference>
<feature type="compositionally biased region" description="Low complexity" evidence="1">
    <location>
        <begin position="1225"/>
        <end position="1238"/>
    </location>
</feature>
<evidence type="ECO:0000256" key="1">
    <source>
        <dbReference type="SAM" id="MobiDB-lite"/>
    </source>
</evidence>
<feature type="region of interest" description="Disordered" evidence="1">
    <location>
        <begin position="1171"/>
        <end position="1285"/>
    </location>
</feature>
<dbReference type="SUPFAM" id="SSF53335">
    <property type="entry name" value="S-adenosyl-L-methionine-dependent methyltransferases"/>
    <property type="match status" value="1"/>
</dbReference>
<dbReference type="PANTHER" id="PTHR43712">
    <property type="entry name" value="PUTATIVE (AFU_ORTHOLOGUE AFUA_4G14580)-RELATED"/>
    <property type="match status" value="1"/>
</dbReference>
<feature type="compositionally biased region" description="Gly residues" evidence="1">
    <location>
        <begin position="1266"/>
        <end position="1277"/>
    </location>
</feature>
<protein>
    <submittedName>
        <fullName evidence="2">Ich1-like protein</fullName>
    </submittedName>
</protein>
<dbReference type="Proteomes" id="UP000292702">
    <property type="component" value="Unassembled WGS sequence"/>
</dbReference>
<dbReference type="InterPro" id="IPR036388">
    <property type="entry name" value="WH-like_DNA-bd_sf"/>
</dbReference>
<accession>A0A4R0RBN6</accession>
<dbReference type="Gene3D" id="3.40.50.150">
    <property type="entry name" value="Vaccinia Virus protein VP39"/>
    <property type="match status" value="1"/>
</dbReference>
<feature type="region of interest" description="Disordered" evidence="1">
    <location>
        <begin position="364"/>
        <end position="462"/>
    </location>
</feature>
<feature type="compositionally biased region" description="Low complexity" evidence="1">
    <location>
        <begin position="436"/>
        <end position="451"/>
    </location>
</feature>
<feature type="region of interest" description="Disordered" evidence="1">
    <location>
        <begin position="1088"/>
        <end position="1110"/>
    </location>
</feature>
<feature type="compositionally biased region" description="Low complexity" evidence="1">
    <location>
        <begin position="506"/>
        <end position="543"/>
    </location>
</feature>
<evidence type="ECO:0000313" key="3">
    <source>
        <dbReference type="Proteomes" id="UP000292702"/>
    </source>
</evidence>
<feature type="compositionally biased region" description="Polar residues" evidence="1">
    <location>
        <begin position="364"/>
        <end position="378"/>
    </location>
</feature>
<organism evidence="2 3">
    <name type="scientific">Steccherinum ochraceum</name>
    <dbReference type="NCBI Taxonomy" id="92696"/>
    <lineage>
        <taxon>Eukaryota</taxon>
        <taxon>Fungi</taxon>
        <taxon>Dikarya</taxon>
        <taxon>Basidiomycota</taxon>
        <taxon>Agaricomycotina</taxon>
        <taxon>Agaricomycetes</taxon>
        <taxon>Polyporales</taxon>
        <taxon>Steccherinaceae</taxon>
        <taxon>Steccherinum</taxon>
    </lineage>
</organism>
<feature type="region of interest" description="Disordered" evidence="1">
    <location>
        <begin position="152"/>
        <end position="178"/>
    </location>
</feature>
<name>A0A4R0RBN6_9APHY</name>
<feature type="compositionally biased region" description="Low complexity" evidence="1">
    <location>
        <begin position="1180"/>
        <end position="1194"/>
    </location>
</feature>
<reference evidence="2 3" key="1">
    <citation type="submission" date="2018-11" db="EMBL/GenBank/DDBJ databases">
        <title>Genome assembly of Steccherinum ochraceum LE-BIN_3174, the white-rot fungus of the Steccherinaceae family (The Residual Polyporoid clade, Polyporales, Basidiomycota).</title>
        <authorList>
            <person name="Fedorova T.V."/>
            <person name="Glazunova O.A."/>
            <person name="Landesman E.O."/>
            <person name="Moiseenko K.V."/>
            <person name="Psurtseva N.V."/>
            <person name="Savinova O.S."/>
            <person name="Shakhova N.V."/>
            <person name="Tyazhelova T.V."/>
            <person name="Vasina D.V."/>
        </authorList>
    </citation>
    <scope>NUCLEOTIDE SEQUENCE [LARGE SCALE GENOMIC DNA]</scope>
    <source>
        <strain evidence="2 3">LE-BIN_3174</strain>
    </source>
</reference>
<feature type="compositionally biased region" description="Pro residues" evidence="1">
    <location>
        <begin position="33"/>
        <end position="45"/>
    </location>
</feature>
<feature type="region of interest" description="Disordered" evidence="1">
    <location>
        <begin position="702"/>
        <end position="734"/>
    </location>
</feature>
<feature type="region of interest" description="Disordered" evidence="1">
    <location>
        <begin position="483"/>
        <end position="586"/>
    </location>
</feature>
<dbReference type="EMBL" id="RWJN01000184">
    <property type="protein sequence ID" value="TCD65381.1"/>
    <property type="molecule type" value="Genomic_DNA"/>
</dbReference>
<gene>
    <name evidence="2" type="primary">ICH1</name>
    <name evidence="2" type="ORF">EIP91_002745</name>
</gene>
<feature type="compositionally biased region" description="Polar residues" evidence="1">
    <location>
        <begin position="483"/>
        <end position="492"/>
    </location>
</feature>
<feature type="compositionally biased region" description="Basic residues" evidence="1">
    <location>
        <begin position="1242"/>
        <end position="1252"/>
    </location>
</feature>
<keyword evidence="3" id="KW-1185">Reference proteome</keyword>
<dbReference type="Gene3D" id="1.10.10.10">
    <property type="entry name" value="Winged helix-like DNA-binding domain superfamily/Winged helix DNA-binding domain"/>
    <property type="match status" value="1"/>
</dbReference>
<dbReference type="STRING" id="92696.A0A4R0RBN6"/>
<proteinExistence type="predicted"/>
<feature type="region of interest" description="Disordered" evidence="1">
    <location>
        <begin position="25"/>
        <end position="120"/>
    </location>
</feature>
<feature type="compositionally biased region" description="Pro residues" evidence="1">
    <location>
        <begin position="61"/>
        <end position="78"/>
    </location>
</feature>
<comment type="caution">
    <text evidence="2">The sequence shown here is derived from an EMBL/GenBank/DDBJ whole genome shotgun (WGS) entry which is preliminary data.</text>
</comment>
<dbReference type="OrthoDB" id="2410195at2759"/>